<organism evidence="1 2">
    <name type="scientific">Corynebacterium aurimucosum</name>
    <dbReference type="NCBI Taxonomy" id="169292"/>
    <lineage>
        <taxon>Bacteria</taxon>
        <taxon>Bacillati</taxon>
        <taxon>Actinomycetota</taxon>
        <taxon>Actinomycetes</taxon>
        <taxon>Mycobacteriales</taxon>
        <taxon>Corynebacteriaceae</taxon>
        <taxon>Corynebacterium</taxon>
    </lineage>
</organism>
<evidence type="ECO:0000313" key="2">
    <source>
        <dbReference type="Proteomes" id="UP000320648"/>
    </source>
</evidence>
<accession>A0A558IPE0</accession>
<sequence>MLTLKFRAHTGKVYDLFAPDAAIGVPQGGLKLAATITRTTQEALGRPGSFAADLSFGEMTGSLTTTIDAARTAPSASLEQVYLDWLAAHSFTREGTLIAGRDGLSHLDRTAEVKLAQQLPNPDIIPENTTEMEVEAHLVAERGAWFGPWQKATKATFVENTGQVPLTYRVRWKGNGGRVVLPSGAHFALPSTSTERILYVSDDESCMVTRPDGTPDRTLWKAMAGKVLPEPIAVGDTRAITVPAGATLEWRLGYAHPWG</sequence>
<name>A0A558IPE0_9CORY</name>
<comment type="caution">
    <text evidence="1">The sequence shown here is derived from an EMBL/GenBank/DDBJ whole genome shotgun (WGS) entry which is preliminary data.</text>
</comment>
<evidence type="ECO:0000313" key="1">
    <source>
        <dbReference type="EMBL" id="TVU83293.1"/>
    </source>
</evidence>
<reference evidence="1 2" key="1">
    <citation type="submission" date="2019-07" db="EMBL/GenBank/DDBJ databases">
        <title>Draft genome of C. aurimucosum strain 15-4290.</title>
        <authorList>
            <person name="Pacheco L.G.C."/>
            <person name="Aguiar E.R.G.R."/>
            <person name="Navas J."/>
            <person name="Santos C.S."/>
            <person name="Rocha D.J.P.G."/>
        </authorList>
    </citation>
    <scope>NUCLEOTIDE SEQUENCE [LARGE SCALE GENOMIC DNA]</scope>
    <source>
        <strain evidence="1 2">15-4290</strain>
    </source>
</reference>
<proteinExistence type="predicted"/>
<gene>
    <name evidence="1" type="ORF">FQN05_07335</name>
</gene>
<dbReference type="RefSeq" id="WP_158381648.1">
    <property type="nucleotide sequence ID" value="NZ_VMTX01000009.1"/>
</dbReference>
<dbReference type="Proteomes" id="UP000320648">
    <property type="component" value="Unassembled WGS sequence"/>
</dbReference>
<protein>
    <submittedName>
        <fullName evidence="1">Uncharacterized protein</fullName>
    </submittedName>
</protein>
<dbReference type="EMBL" id="VMTX01000009">
    <property type="protein sequence ID" value="TVU83293.1"/>
    <property type="molecule type" value="Genomic_DNA"/>
</dbReference>
<dbReference type="AlphaFoldDB" id="A0A558IPE0"/>